<name>A0A242WBA5_BACTU</name>
<keyword evidence="1" id="KW-1133">Transmembrane helix</keyword>
<organism evidence="2 3">
    <name type="scientific">Bacillus thuringiensis serovar mexicanensis</name>
    <dbReference type="NCBI Taxonomy" id="180868"/>
    <lineage>
        <taxon>Bacteria</taxon>
        <taxon>Bacillati</taxon>
        <taxon>Bacillota</taxon>
        <taxon>Bacilli</taxon>
        <taxon>Bacillales</taxon>
        <taxon>Bacillaceae</taxon>
        <taxon>Bacillus</taxon>
        <taxon>Bacillus cereus group</taxon>
    </lineage>
</organism>
<evidence type="ECO:0008006" key="4">
    <source>
        <dbReference type="Google" id="ProtNLM"/>
    </source>
</evidence>
<dbReference type="Proteomes" id="UP000195152">
    <property type="component" value="Unassembled WGS sequence"/>
</dbReference>
<proteinExistence type="predicted"/>
<feature type="transmembrane region" description="Helical" evidence="1">
    <location>
        <begin position="69"/>
        <end position="91"/>
    </location>
</feature>
<evidence type="ECO:0000256" key="1">
    <source>
        <dbReference type="SAM" id="Phobius"/>
    </source>
</evidence>
<feature type="transmembrane region" description="Helical" evidence="1">
    <location>
        <begin position="35"/>
        <end position="57"/>
    </location>
</feature>
<keyword evidence="1" id="KW-0812">Transmembrane</keyword>
<evidence type="ECO:0000313" key="3">
    <source>
        <dbReference type="Proteomes" id="UP000195152"/>
    </source>
</evidence>
<comment type="caution">
    <text evidence="2">The sequence shown here is derived from an EMBL/GenBank/DDBJ whole genome shotgun (WGS) entry which is preliminary data.</text>
</comment>
<keyword evidence="1" id="KW-0472">Membrane</keyword>
<dbReference type="AlphaFoldDB" id="A0A242WBA5"/>
<accession>A0A242WBA5</accession>
<protein>
    <recommendedName>
        <fullName evidence="4">Group-specific protein</fullName>
    </recommendedName>
</protein>
<dbReference type="EMBL" id="NFCF01000059">
    <property type="protein sequence ID" value="OTW51344.1"/>
    <property type="molecule type" value="Genomic_DNA"/>
</dbReference>
<sequence length="113" mass="13002">MKYCFSNYGPIHLFTFVVIQTSTKGGFFMNSFEKITLYILSFLLYPIGIITWIISLFSNDLEKKKVGRICLYVSLVSFVLFLILGITTFLMTATFNVDLNHSESIEYQINDAE</sequence>
<gene>
    <name evidence="2" type="ORF">BK699_07090</name>
</gene>
<reference evidence="2 3" key="1">
    <citation type="submission" date="2016-10" db="EMBL/GenBank/DDBJ databases">
        <title>Comparative genomics of Bacillus thuringiensis reveals a path to pathogens against multiple invertebrate hosts.</title>
        <authorList>
            <person name="Zheng J."/>
            <person name="Gao Q."/>
            <person name="Liu H."/>
            <person name="Peng D."/>
            <person name="Ruan L."/>
            <person name="Sun M."/>
        </authorList>
    </citation>
    <scope>NUCLEOTIDE SEQUENCE [LARGE SCALE GENOMIC DNA]</scope>
    <source>
        <strain evidence="2">BGSC 4AC1</strain>
    </source>
</reference>
<evidence type="ECO:0000313" key="2">
    <source>
        <dbReference type="EMBL" id="OTW51344.1"/>
    </source>
</evidence>